<dbReference type="Gene3D" id="1.10.1420.10">
    <property type="match status" value="2"/>
</dbReference>
<dbReference type="SMART" id="SM00533">
    <property type="entry name" value="MUTSd"/>
    <property type="match status" value="1"/>
</dbReference>
<evidence type="ECO:0000256" key="2">
    <source>
        <dbReference type="ARBA" id="ARBA00022840"/>
    </source>
</evidence>
<dbReference type="SUPFAM" id="SSF48334">
    <property type="entry name" value="DNA repair protein MutS, domain III"/>
    <property type="match status" value="1"/>
</dbReference>
<proteinExistence type="predicted"/>
<organism evidence="7 8">
    <name type="scientific">Anoxybacter fermentans</name>
    <dbReference type="NCBI Taxonomy" id="1323375"/>
    <lineage>
        <taxon>Bacteria</taxon>
        <taxon>Bacillati</taxon>
        <taxon>Bacillota</taxon>
        <taxon>Clostridia</taxon>
        <taxon>Halanaerobiales</taxon>
        <taxon>Anoxybacter</taxon>
    </lineage>
</organism>
<dbReference type="SMART" id="SM00534">
    <property type="entry name" value="MUTSac"/>
    <property type="match status" value="1"/>
</dbReference>
<evidence type="ECO:0000313" key="7">
    <source>
        <dbReference type="EMBL" id="AZR74068.1"/>
    </source>
</evidence>
<feature type="domain" description="DNA mismatch repair proteins mutS family" evidence="6">
    <location>
        <begin position="344"/>
        <end position="547"/>
    </location>
</feature>
<feature type="coiled-coil region" evidence="4">
    <location>
        <begin position="157"/>
        <end position="191"/>
    </location>
</feature>
<dbReference type="AlphaFoldDB" id="A0A3S9T0I5"/>
<keyword evidence="8" id="KW-1185">Reference proteome</keyword>
<feature type="domain" description="DNA mismatch repair protein MutS core" evidence="5">
    <location>
        <begin position="11"/>
        <end position="327"/>
    </location>
</feature>
<evidence type="ECO:0000259" key="5">
    <source>
        <dbReference type="SMART" id="SM00533"/>
    </source>
</evidence>
<dbReference type="Gene3D" id="3.40.50.300">
    <property type="entry name" value="P-loop containing nucleotide triphosphate hydrolases"/>
    <property type="match status" value="1"/>
</dbReference>
<dbReference type="SUPFAM" id="SSF52540">
    <property type="entry name" value="P-loop containing nucleoside triphosphate hydrolases"/>
    <property type="match status" value="1"/>
</dbReference>
<sequence>MFFILDTADRLGFTEVFSKINPCSPQGQRVKRSIQPFLPGDEEKFDQMTRRLTFWLELGERTDLVKKIRPLLAELKNIHGILERLAKGESLNEGECFEIKANLVITRKIWKKLKSIVKMKLYNRDMLLEPILKIDPLDRLWELLNPGGIETERFYLRDEYDRELARVRREKNELQQRVRRLKREMLAELESRLGRTIPASGEVMVSKGDTELLEYLNSRSDLRLERESFSTCFYKWIPGPAVQKLENELEQLNIEEEQISKRVLAELSQKIRNYVDCLQKNQQRLGELDWMLAKVEYALKHQCVPPVRIDENMIQILRGRHLLVEAEVKERGDEYTPIDLTLKRGVTVITGPNMGGKTLNLRMVGLLTAMAQYGLYVPAEEMRFSLREFIYFSVDDDQTKGDLSTFGQEIVGLNQALPLKDRPGLYLIDELARGTNPEEGGALGKAIIKYLLDSPAITILTTHFAILTNVQGVRHLKVKGLDREKYKLLLKKYQMEGKVSLDIINQLMDYHLIEAEANNEIARDAIRVAALLGLPEQIIKDALKELDGKV</sequence>
<evidence type="ECO:0000256" key="4">
    <source>
        <dbReference type="SAM" id="Coils"/>
    </source>
</evidence>
<keyword evidence="1" id="KW-0547">Nucleotide-binding</keyword>
<dbReference type="PANTHER" id="PTHR11361">
    <property type="entry name" value="DNA MISMATCH REPAIR PROTEIN MUTS FAMILY MEMBER"/>
    <property type="match status" value="1"/>
</dbReference>
<dbReference type="InterPro" id="IPR000432">
    <property type="entry name" value="DNA_mismatch_repair_MutS_C"/>
</dbReference>
<gene>
    <name evidence="7" type="ORF">BBF96_12075</name>
</gene>
<dbReference type="KEGG" id="aft:BBF96_12075"/>
<name>A0A3S9T0I5_9FIRM</name>
<dbReference type="InterPro" id="IPR036187">
    <property type="entry name" value="DNA_mismatch_repair_MutS_sf"/>
</dbReference>
<dbReference type="RefSeq" id="WP_127017413.1">
    <property type="nucleotide sequence ID" value="NZ_CP016379.1"/>
</dbReference>
<keyword evidence="2" id="KW-0067">ATP-binding</keyword>
<evidence type="ECO:0000313" key="8">
    <source>
        <dbReference type="Proteomes" id="UP000267250"/>
    </source>
</evidence>
<evidence type="ECO:0008006" key="9">
    <source>
        <dbReference type="Google" id="ProtNLM"/>
    </source>
</evidence>
<dbReference type="PANTHER" id="PTHR11361:SF14">
    <property type="entry name" value="DNA MISMATCH REPAIR PROTEIN MUTS, TYPE 2"/>
    <property type="match status" value="1"/>
</dbReference>
<keyword evidence="4" id="KW-0175">Coiled coil</keyword>
<dbReference type="InterPro" id="IPR045076">
    <property type="entry name" value="MutS"/>
</dbReference>
<dbReference type="GO" id="GO:0006298">
    <property type="term" value="P:mismatch repair"/>
    <property type="evidence" value="ECO:0007669"/>
    <property type="project" value="InterPro"/>
</dbReference>
<accession>A0A3S9T0I5</accession>
<reference evidence="7 8" key="1">
    <citation type="submission" date="2016-07" db="EMBL/GenBank/DDBJ databases">
        <title>Genome and transcriptome analysis of iron-reducing fermentative bacteria Anoxybacter fermentans.</title>
        <authorList>
            <person name="Zeng X."/>
            <person name="Shao Z."/>
        </authorList>
    </citation>
    <scope>NUCLEOTIDE SEQUENCE [LARGE SCALE GENOMIC DNA]</scope>
    <source>
        <strain evidence="7 8">DY22613</strain>
    </source>
</reference>
<protein>
    <recommendedName>
        <fullName evidence="9">DNA mismatch repair proteins mutS family domain-containing protein</fullName>
    </recommendedName>
</protein>
<dbReference type="GO" id="GO:0005524">
    <property type="term" value="F:ATP binding"/>
    <property type="evidence" value="ECO:0007669"/>
    <property type="project" value="UniProtKB-KW"/>
</dbReference>
<evidence type="ECO:0000259" key="6">
    <source>
        <dbReference type="SMART" id="SM00534"/>
    </source>
</evidence>
<dbReference type="EMBL" id="CP016379">
    <property type="protein sequence ID" value="AZR74068.1"/>
    <property type="molecule type" value="Genomic_DNA"/>
</dbReference>
<dbReference type="GO" id="GO:0030983">
    <property type="term" value="F:mismatched DNA binding"/>
    <property type="evidence" value="ECO:0007669"/>
    <property type="project" value="InterPro"/>
</dbReference>
<evidence type="ECO:0000256" key="1">
    <source>
        <dbReference type="ARBA" id="ARBA00022741"/>
    </source>
</evidence>
<dbReference type="InterPro" id="IPR027417">
    <property type="entry name" value="P-loop_NTPase"/>
</dbReference>
<evidence type="ECO:0000256" key="3">
    <source>
        <dbReference type="ARBA" id="ARBA00023125"/>
    </source>
</evidence>
<keyword evidence="3" id="KW-0238">DNA-binding</keyword>
<dbReference type="Pfam" id="PF00488">
    <property type="entry name" value="MutS_V"/>
    <property type="match status" value="1"/>
</dbReference>
<dbReference type="Proteomes" id="UP000267250">
    <property type="component" value="Chromosome"/>
</dbReference>
<dbReference type="InterPro" id="IPR007696">
    <property type="entry name" value="DNA_mismatch_repair_MutS_core"/>
</dbReference>
<dbReference type="OrthoDB" id="9777812at2"/>
<dbReference type="GO" id="GO:0140664">
    <property type="term" value="F:ATP-dependent DNA damage sensor activity"/>
    <property type="evidence" value="ECO:0007669"/>
    <property type="project" value="InterPro"/>
</dbReference>